<sequence length="637" mass="66832">MPYDDLTEAERAVWDAFPEAAAVDLGGDEVRAGVVAALLMGAREALPGRVPAVRVAGARVTGVLNLAHAELAHPLLMTGCAFAEAPELTGARTGDVRLLRCTFEKAPHLSGARVGGTLDLTGSTLGGAPALRAADLEVERDLDLSEIDARGELRLPNARVGGALVLDRARVANPGGVTLNGDGLTVERGLFGSGLVSEGRIRLRDARVGRRLSLRGARLTAPGENALDADQIQVDGTVGLDDLAAEGTLQLRSAAVQGSVAVNDARLSAPDGFALNLRLTTIGGEFSAFRGLRAEGTVNLTAADVRGQVALSGAVLSRPGGVALELERANVGGVLFCNRGFRADGEVHMPDARFGAGIDFGDARLNSPGGYALTAWGVQVGGLARCGDLTVDGKVSFAGARIENELHLHGAALTGALSLWRARIGALRVDAAASFGRVDLRDAEITVLDDVAGRWPDGLLLDGLVYQTLRSPRPVADRLAWLAKAGDGHLPQPYAQLAAVYRRHGYDADARTVLLAEQRRRRASLPLPLRPWGYLQDVAVGYGFRPYRAAAWLVALLAAATAAFAVHRPPPAEAAKAPPFNAFLYALDLLLPVISFGQESAFNPHGWQQWLAAALVAAGWILATTIIAGVSRNLSRP</sequence>
<comment type="caution">
    <text evidence="2">The sequence shown here is derived from an EMBL/GenBank/DDBJ whole genome shotgun (WGS) entry which is preliminary data.</text>
</comment>
<dbReference type="EMBL" id="JAIBOA010000011">
    <property type="protein sequence ID" value="MBW8484353.1"/>
    <property type="molecule type" value="Genomic_DNA"/>
</dbReference>
<evidence type="ECO:0000256" key="1">
    <source>
        <dbReference type="SAM" id="Phobius"/>
    </source>
</evidence>
<keyword evidence="1" id="KW-0472">Membrane</keyword>
<protein>
    <recommendedName>
        <fullName evidence="4">Oxidoreductase</fullName>
    </recommendedName>
</protein>
<proteinExistence type="predicted"/>
<evidence type="ECO:0008006" key="4">
    <source>
        <dbReference type="Google" id="ProtNLM"/>
    </source>
</evidence>
<name>A0ABS7FVC1_9ACTN</name>
<feature type="transmembrane region" description="Helical" evidence="1">
    <location>
        <begin position="610"/>
        <end position="630"/>
    </location>
</feature>
<feature type="transmembrane region" description="Helical" evidence="1">
    <location>
        <begin position="579"/>
        <end position="598"/>
    </location>
</feature>
<reference evidence="2 3" key="1">
    <citation type="submission" date="2021-07" db="EMBL/GenBank/DDBJ databases">
        <title>Actinomadura sp. PM05-2 isolated from lichen.</title>
        <authorList>
            <person name="Somphong A."/>
            <person name="Phongsopitanun W."/>
            <person name="Tanasupawat S."/>
            <person name="Peongsungnone V."/>
        </authorList>
    </citation>
    <scope>NUCLEOTIDE SEQUENCE [LARGE SCALE GENOMIC DNA]</scope>
    <source>
        <strain evidence="2 3">PM05-2</strain>
    </source>
</reference>
<keyword evidence="1" id="KW-1133">Transmembrane helix</keyword>
<dbReference type="RefSeq" id="WP_220167586.1">
    <property type="nucleotide sequence ID" value="NZ_JAIBOA010000011.1"/>
</dbReference>
<organism evidence="2 3">
    <name type="scientific">Actinomadura parmotrematis</name>
    <dbReference type="NCBI Taxonomy" id="2864039"/>
    <lineage>
        <taxon>Bacteria</taxon>
        <taxon>Bacillati</taxon>
        <taxon>Actinomycetota</taxon>
        <taxon>Actinomycetes</taxon>
        <taxon>Streptosporangiales</taxon>
        <taxon>Thermomonosporaceae</taxon>
        <taxon>Actinomadura</taxon>
    </lineage>
</organism>
<evidence type="ECO:0000313" key="2">
    <source>
        <dbReference type="EMBL" id="MBW8484353.1"/>
    </source>
</evidence>
<keyword evidence="3" id="KW-1185">Reference proteome</keyword>
<accession>A0ABS7FVC1</accession>
<keyword evidence="1" id="KW-0812">Transmembrane</keyword>
<dbReference type="Proteomes" id="UP000774570">
    <property type="component" value="Unassembled WGS sequence"/>
</dbReference>
<feature type="transmembrane region" description="Helical" evidence="1">
    <location>
        <begin position="549"/>
        <end position="567"/>
    </location>
</feature>
<evidence type="ECO:0000313" key="3">
    <source>
        <dbReference type="Proteomes" id="UP000774570"/>
    </source>
</evidence>
<gene>
    <name evidence="2" type="ORF">K1Y72_18365</name>
</gene>